<gene>
    <name evidence="1" type="ORF">GCM10009802_03050</name>
</gene>
<dbReference type="Proteomes" id="UP001500443">
    <property type="component" value="Unassembled WGS sequence"/>
</dbReference>
<evidence type="ECO:0000313" key="2">
    <source>
        <dbReference type="Proteomes" id="UP001500443"/>
    </source>
</evidence>
<reference evidence="1 2" key="1">
    <citation type="journal article" date="2019" name="Int. J. Syst. Evol. Microbiol.">
        <title>The Global Catalogue of Microorganisms (GCM) 10K type strain sequencing project: providing services to taxonomists for standard genome sequencing and annotation.</title>
        <authorList>
            <consortium name="The Broad Institute Genomics Platform"/>
            <consortium name="The Broad Institute Genome Sequencing Center for Infectious Disease"/>
            <person name="Wu L."/>
            <person name="Ma J."/>
        </authorList>
    </citation>
    <scope>NUCLEOTIDE SEQUENCE [LARGE SCALE GENOMIC DNA]</scope>
    <source>
        <strain evidence="1 2">JCM 15481</strain>
    </source>
</reference>
<proteinExistence type="predicted"/>
<keyword evidence="2" id="KW-1185">Reference proteome</keyword>
<dbReference type="EMBL" id="BAAAPF010000003">
    <property type="protein sequence ID" value="GAA2107741.1"/>
    <property type="molecule type" value="Genomic_DNA"/>
</dbReference>
<protein>
    <submittedName>
        <fullName evidence="1">Uncharacterized protein</fullName>
    </submittedName>
</protein>
<name>A0ABN2X9G7_9ACTN</name>
<comment type="caution">
    <text evidence="1">The sequence shown here is derived from an EMBL/GenBank/DDBJ whole genome shotgun (WGS) entry which is preliminary data.</text>
</comment>
<evidence type="ECO:0000313" key="1">
    <source>
        <dbReference type="EMBL" id="GAA2107741.1"/>
    </source>
</evidence>
<accession>A0ABN2X9G7</accession>
<organism evidence="1 2">
    <name type="scientific">Streptomyces synnematoformans</name>
    <dbReference type="NCBI Taxonomy" id="415721"/>
    <lineage>
        <taxon>Bacteria</taxon>
        <taxon>Bacillati</taxon>
        <taxon>Actinomycetota</taxon>
        <taxon>Actinomycetes</taxon>
        <taxon>Kitasatosporales</taxon>
        <taxon>Streptomycetaceae</taxon>
        <taxon>Streptomyces</taxon>
    </lineage>
</organism>
<sequence>MDRLWRARGRHRARYGRGAKAELAAAKALLAALEADRDAVARARDQLACDNAVLMQDALRAAVERDSARTGCLFLLLLLVRAHNQLGRQQRAALAAAAARGWTEDVPAPIDRHATEKTVETPVVDLGDGPPTPVRGTPRPYAVLPLHQAPPAARGVAAITGEA</sequence>